<name>A0AAD5TM05_9FUNG</name>
<evidence type="ECO:0008006" key="6">
    <source>
        <dbReference type="Google" id="ProtNLM"/>
    </source>
</evidence>
<evidence type="ECO:0000256" key="3">
    <source>
        <dbReference type="PROSITE-ProRule" id="PRU00023"/>
    </source>
</evidence>
<proteinExistence type="predicted"/>
<evidence type="ECO:0000256" key="1">
    <source>
        <dbReference type="ARBA" id="ARBA00022737"/>
    </source>
</evidence>
<feature type="repeat" description="ANK" evidence="3">
    <location>
        <begin position="104"/>
        <end position="136"/>
    </location>
</feature>
<evidence type="ECO:0000256" key="2">
    <source>
        <dbReference type="ARBA" id="ARBA00023043"/>
    </source>
</evidence>
<organism evidence="4 5">
    <name type="scientific">Geranomyces variabilis</name>
    <dbReference type="NCBI Taxonomy" id="109894"/>
    <lineage>
        <taxon>Eukaryota</taxon>
        <taxon>Fungi</taxon>
        <taxon>Fungi incertae sedis</taxon>
        <taxon>Chytridiomycota</taxon>
        <taxon>Chytridiomycota incertae sedis</taxon>
        <taxon>Chytridiomycetes</taxon>
        <taxon>Spizellomycetales</taxon>
        <taxon>Powellomycetaceae</taxon>
        <taxon>Geranomyces</taxon>
    </lineage>
</organism>
<comment type="caution">
    <text evidence="4">The sequence shown here is derived from an EMBL/GenBank/DDBJ whole genome shotgun (WGS) entry which is preliminary data.</text>
</comment>
<reference evidence="4" key="1">
    <citation type="submission" date="2020-05" db="EMBL/GenBank/DDBJ databases">
        <title>Phylogenomic resolution of chytrid fungi.</title>
        <authorList>
            <person name="Stajich J.E."/>
            <person name="Amses K."/>
            <person name="Simmons R."/>
            <person name="Seto K."/>
            <person name="Myers J."/>
            <person name="Bonds A."/>
            <person name="Quandt C.A."/>
            <person name="Barry K."/>
            <person name="Liu P."/>
            <person name="Grigoriev I."/>
            <person name="Longcore J.E."/>
            <person name="James T.Y."/>
        </authorList>
    </citation>
    <scope>NUCLEOTIDE SEQUENCE</scope>
    <source>
        <strain evidence="4">JEL0379</strain>
    </source>
</reference>
<protein>
    <recommendedName>
        <fullName evidence="6">26S proteasome non-ATPase regulatory subunit 10</fullName>
    </recommendedName>
</protein>
<dbReference type="AlphaFoldDB" id="A0AAD5TM05"/>
<evidence type="ECO:0000313" key="4">
    <source>
        <dbReference type="EMBL" id="KAJ3179825.1"/>
    </source>
</evidence>
<keyword evidence="1" id="KW-0677">Repeat</keyword>
<keyword evidence="5" id="KW-1185">Reference proteome</keyword>
<dbReference type="SUPFAM" id="SSF48403">
    <property type="entry name" value="Ankyrin repeat"/>
    <property type="match status" value="1"/>
</dbReference>
<dbReference type="PROSITE" id="PS50297">
    <property type="entry name" value="ANK_REP_REGION"/>
    <property type="match status" value="4"/>
</dbReference>
<dbReference type="EMBL" id="JADGJQ010000019">
    <property type="protein sequence ID" value="KAJ3179825.1"/>
    <property type="molecule type" value="Genomic_DNA"/>
</dbReference>
<dbReference type="Proteomes" id="UP001212152">
    <property type="component" value="Unassembled WGS sequence"/>
</dbReference>
<dbReference type="Pfam" id="PF12796">
    <property type="entry name" value="Ank_2"/>
    <property type="match status" value="2"/>
</dbReference>
<dbReference type="InterPro" id="IPR036770">
    <property type="entry name" value="Ankyrin_rpt-contain_sf"/>
</dbReference>
<accession>A0AAD5TM05</accession>
<dbReference type="InterPro" id="IPR002110">
    <property type="entry name" value="Ankyrin_rpt"/>
</dbReference>
<dbReference type="PANTHER" id="PTHR24198:SF165">
    <property type="entry name" value="ANKYRIN REPEAT-CONTAINING PROTEIN-RELATED"/>
    <property type="match status" value="1"/>
</dbReference>
<dbReference type="PRINTS" id="PR01415">
    <property type="entry name" value="ANKYRIN"/>
</dbReference>
<dbReference type="PROSITE" id="PS50088">
    <property type="entry name" value="ANK_REPEAT"/>
    <property type="match status" value="4"/>
</dbReference>
<sequence length="230" mass="24366">MTIVQQSIQEAAFKGDHNLVASLTTANPDAVRAKDEDGRTALHWAASGKHLEITRGLLAAGGDATTADDGGMTPLHIAASTGSHEIVLLLLEAAPAVIDNKTESGQTALHYAASKNHAEVVDALLNAGADPSARDRYGQTPMHRAATRGWVRIARRLKEDTRAKVNVRDATGNTPLHVAAEDVQIDMIKYLLAEGADADVENKEKQRPKDVTTDKAVQALLAAAVSEDAT</sequence>
<feature type="repeat" description="ANK" evidence="3">
    <location>
        <begin position="70"/>
        <end position="92"/>
    </location>
</feature>
<feature type="repeat" description="ANK" evidence="3">
    <location>
        <begin position="37"/>
        <end position="69"/>
    </location>
</feature>
<evidence type="ECO:0000313" key="5">
    <source>
        <dbReference type="Proteomes" id="UP001212152"/>
    </source>
</evidence>
<gene>
    <name evidence="4" type="ORF">HDU87_002393</name>
</gene>
<dbReference type="Gene3D" id="1.25.40.20">
    <property type="entry name" value="Ankyrin repeat-containing domain"/>
    <property type="match status" value="3"/>
</dbReference>
<dbReference type="PANTHER" id="PTHR24198">
    <property type="entry name" value="ANKYRIN REPEAT AND PROTEIN KINASE DOMAIN-CONTAINING PROTEIN"/>
    <property type="match status" value="1"/>
</dbReference>
<feature type="repeat" description="ANK" evidence="3">
    <location>
        <begin position="171"/>
        <end position="203"/>
    </location>
</feature>
<keyword evidence="2 3" id="KW-0040">ANK repeat</keyword>
<dbReference type="SMART" id="SM00248">
    <property type="entry name" value="ANK"/>
    <property type="match status" value="5"/>
</dbReference>